<dbReference type="RefSeq" id="XP_075103645.1">
    <property type="nucleotide sequence ID" value="XM_075247544.1"/>
</dbReference>
<evidence type="ECO:0000313" key="1">
    <source>
        <dbReference type="Proteomes" id="UP000790787"/>
    </source>
</evidence>
<proteinExistence type="predicted"/>
<reference evidence="1" key="1">
    <citation type="journal article" date="2014" name="Nat. Commun.">
        <title>The tobacco genome sequence and its comparison with those of tomato and potato.</title>
        <authorList>
            <person name="Sierro N."/>
            <person name="Battey J.N."/>
            <person name="Ouadi S."/>
            <person name="Bakaher N."/>
            <person name="Bovet L."/>
            <person name="Willig A."/>
            <person name="Goepfert S."/>
            <person name="Peitsch M.C."/>
            <person name="Ivanov N.V."/>
        </authorList>
    </citation>
    <scope>NUCLEOTIDE SEQUENCE [LARGE SCALE GENOMIC DNA]</scope>
</reference>
<evidence type="ECO:0000313" key="2">
    <source>
        <dbReference type="RefSeq" id="XP_075103645.1"/>
    </source>
</evidence>
<gene>
    <name evidence="2" type="primary">LOC142178218</name>
</gene>
<protein>
    <submittedName>
        <fullName evidence="2">Uncharacterized protein LOC142178218</fullName>
    </submittedName>
</protein>
<dbReference type="Proteomes" id="UP000790787">
    <property type="component" value="Chromosome 24"/>
</dbReference>
<sequence>MESGPKHNCVKHPVRTGSDHIPLLLKCHNDHQEVIKYFSFLDFWTEQQEFLEVVQKAWNVQVTGNAMWRLKSKLQELGKNLSQWSTDKVGDIHQQLNSKHSREDLNKAHTKYINWLGLQENLLKHKTQTKWLQEGDYNTKCFRCVLRERRKRLQLHRIKNNRGRWVKGDDKIARTAIRHFSKLFNLPQHGINHNVLSCIPKCLTEDENAMLSELPDELEFMNVVFSLSADSTAEPYRYNGIFFQHYWEIIKKDVVDFVLEFFKGKELTRFYSHTCLVLIPKVESPTSFSELRPISLSNFTTKIISKILAERVNPLLPKPISDNQSSFFKGRLTENILLAQEIIQNITKTNIRGNMVINLDMAKAYDRISWSFLVEVFKRFGFEEFWIDMIWRVIADVWYSIIINGTRRDFSPLHRGKMSSYRGRVVLIKSILLSFSVYTLSAMSPPKGTLNLLEKHFANFFWGSKSDKTKYHWSSWKNLSTPKDEGGIGIITIKDISNTLAIKKWWRFRTQPSLWASSLEAKYCARAHPSTKVWASGDSHAWKHITLVRKQLETNIVWKINTGTCNFWLDNWTEKGTLDTMFLDSEGSRKAKVQEYITQGQWNLKKLGMILDNETVQHIANIRTEEQNEQDYAIWSPTEDGKYTNKSSWQITRSRRERNEALYRLWHKPKCDSIHHTFSEDDAVRYLWNRFGRPLGIIHQNWHVRMILKKWWEVGYSLVYMESEVYAPFYFVIFTFYIHGEQLQPLYSCGELTYTISKGTDVDLFPLLFLGL</sequence>
<reference evidence="2" key="2">
    <citation type="submission" date="2025-08" db="UniProtKB">
        <authorList>
            <consortium name="RefSeq"/>
        </authorList>
    </citation>
    <scope>IDENTIFICATION</scope>
    <source>
        <tissue evidence="2">Leaf</tissue>
    </source>
</reference>
<organism evidence="1 2">
    <name type="scientific">Nicotiana tabacum</name>
    <name type="common">Common tobacco</name>
    <dbReference type="NCBI Taxonomy" id="4097"/>
    <lineage>
        <taxon>Eukaryota</taxon>
        <taxon>Viridiplantae</taxon>
        <taxon>Streptophyta</taxon>
        <taxon>Embryophyta</taxon>
        <taxon>Tracheophyta</taxon>
        <taxon>Spermatophyta</taxon>
        <taxon>Magnoliopsida</taxon>
        <taxon>eudicotyledons</taxon>
        <taxon>Gunneridae</taxon>
        <taxon>Pentapetalae</taxon>
        <taxon>asterids</taxon>
        <taxon>lamiids</taxon>
        <taxon>Solanales</taxon>
        <taxon>Solanaceae</taxon>
        <taxon>Nicotianoideae</taxon>
        <taxon>Nicotianeae</taxon>
        <taxon>Nicotiana</taxon>
    </lineage>
</organism>
<accession>A0AC58U2G3</accession>
<name>A0AC58U2G3_TOBAC</name>
<keyword evidence="1" id="KW-1185">Reference proteome</keyword>